<evidence type="ECO:0000313" key="2">
    <source>
        <dbReference type="EMBL" id="PMC69309.1"/>
    </source>
</evidence>
<dbReference type="SUPFAM" id="SSF52218">
    <property type="entry name" value="Flavoproteins"/>
    <property type="match status" value="1"/>
</dbReference>
<proteinExistence type="predicted"/>
<gene>
    <name evidence="2" type="ORF">CJ209_05480</name>
</gene>
<comment type="caution">
    <text evidence="2">The sequence shown here is derived from an EMBL/GenBank/DDBJ whole genome shotgun (WGS) entry which is preliminary data.</text>
</comment>
<dbReference type="PANTHER" id="PTHR39201:SF1">
    <property type="entry name" value="FLAVODOXIN-LIKE DOMAIN-CONTAINING PROTEIN"/>
    <property type="match status" value="1"/>
</dbReference>
<dbReference type="PANTHER" id="PTHR39201">
    <property type="entry name" value="EXPORTED PROTEIN-RELATED"/>
    <property type="match status" value="1"/>
</dbReference>
<dbReference type="AlphaFoldDB" id="A0A2N6TJ18"/>
<reference evidence="2 3" key="1">
    <citation type="submission" date="2017-09" db="EMBL/GenBank/DDBJ databases">
        <title>Bacterial strain isolated from the female urinary microbiota.</title>
        <authorList>
            <person name="Thomas-White K."/>
            <person name="Kumar N."/>
            <person name="Forster S."/>
            <person name="Putonti C."/>
            <person name="Lawley T."/>
            <person name="Wolfe A.J."/>
        </authorList>
    </citation>
    <scope>NUCLEOTIDE SEQUENCE [LARGE SCALE GENOMIC DNA]</scope>
    <source>
        <strain evidence="2 3">UMB0249</strain>
    </source>
</reference>
<sequence>MSKKLVVYFSHKGENYSRGKIVNLEKGNTEIAAEMISNILNADIFEIVAEKEYPFNYNECIEIAKKELRENSKIKLKQDIDIKEYDTIFVGYPNWWGTMPMPVWTFLEEKDSTNKKVLPFCTNEGSGLGKSESDIKKITSGAKVLKGLSINGSEVNNSEGKIRKWLEEVLE</sequence>
<feature type="domain" description="Flavodoxin-like" evidence="1">
    <location>
        <begin position="27"/>
        <end position="168"/>
    </location>
</feature>
<dbReference type="InterPro" id="IPR029039">
    <property type="entry name" value="Flavoprotein-like_sf"/>
</dbReference>
<dbReference type="EMBL" id="PNHC01000004">
    <property type="protein sequence ID" value="PMC69309.1"/>
    <property type="molecule type" value="Genomic_DNA"/>
</dbReference>
<evidence type="ECO:0000313" key="3">
    <source>
        <dbReference type="Proteomes" id="UP000235733"/>
    </source>
</evidence>
<dbReference type="Gene3D" id="3.40.50.360">
    <property type="match status" value="1"/>
</dbReference>
<dbReference type="Pfam" id="PF12682">
    <property type="entry name" value="Flavodoxin_4"/>
    <property type="match status" value="1"/>
</dbReference>
<protein>
    <submittedName>
        <fullName evidence="2">Flavodoxin</fullName>
    </submittedName>
</protein>
<organism evidence="2 3">
    <name type="scientific">Fusobacterium nucleatum</name>
    <dbReference type="NCBI Taxonomy" id="851"/>
    <lineage>
        <taxon>Bacteria</taxon>
        <taxon>Fusobacteriati</taxon>
        <taxon>Fusobacteriota</taxon>
        <taxon>Fusobacteriia</taxon>
        <taxon>Fusobacteriales</taxon>
        <taxon>Fusobacteriaceae</taxon>
        <taxon>Fusobacterium</taxon>
    </lineage>
</organism>
<evidence type="ECO:0000259" key="1">
    <source>
        <dbReference type="Pfam" id="PF12682"/>
    </source>
</evidence>
<dbReference type="Proteomes" id="UP000235733">
    <property type="component" value="Unassembled WGS sequence"/>
</dbReference>
<accession>A0A2N6TJ18</accession>
<dbReference type="GO" id="GO:0010181">
    <property type="term" value="F:FMN binding"/>
    <property type="evidence" value="ECO:0007669"/>
    <property type="project" value="InterPro"/>
</dbReference>
<name>A0A2N6TJ18_FUSNU</name>
<dbReference type="InterPro" id="IPR008254">
    <property type="entry name" value="Flavodoxin/NO_synth"/>
</dbReference>
<dbReference type="RefSeq" id="WP_158392452.1">
    <property type="nucleotide sequence ID" value="NZ_PNHC01000004.1"/>
</dbReference>